<proteinExistence type="inferred from homology"/>
<sequence length="254" mass="27882">MANIENMIKWMTDRKGRVTYSMNTRLGPNSYDCSSAVYFALISGGFLTSGVMGNTDTLFSHLEKAGWTQVTADASGNYPAKKGDIFIWGNRGASGGAAGHTGIFIDDQDRIIHCNYGYNGITINDHDTIWELNGCPAVTIYSYGKNESSQLKPQPNPPKAKPVPQEQPSGLVSMVGTFYPDRKLAVSRDTDPDDTKSPALDYYLPGMAINYDHYLHSNGYVWISYISQGGVRRYIAVGPDDGQTKSTWGTGFFN</sequence>
<keyword evidence="4" id="KW-0788">Thiol protease</keyword>
<dbReference type="AlphaFoldDB" id="A0A1E5GCH1"/>
<keyword evidence="2" id="KW-0645">Protease</keyword>
<accession>A0A1E5GCH1</accession>
<evidence type="ECO:0000313" key="7">
    <source>
        <dbReference type="EMBL" id="OEG10398.1"/>
    </source>
</evidence>
<dbReference type="InterPro" id="IPR003646">
    <property type="entry name" value="SH3-like_bac-type"/>
</dbReference>
<evidence type="ECO:0000256" key="2">
    <source>
        <dbReference type="ARBA" id="ARBA00022670"/>
    </source>
</evidence>
<protein>
    <recommendedName>
        <fullName evidence="6">NlpC/P60 domain-containing protein</fullName>
    </recommendedName>
</protein>
<keyword evidence="8" id="KW-1185">Reference proteome</keyword>
<evidence type="ECO:0000256" key="1">
    <source>
        <dbReference type="ARBA" id="ARBA00007074"/>
    </source>
</evidence>
<evidence type="ECO:0000256" key="4">
    <source>
        <dbReference type="ARBA" id="ARBA00022807"/>
    </source>
</evidence>
<reference evidence="8" key="1">
    <citation type="submission" date="2016-09" db="EMBL/GenBank/DDBJ databases">
        <authorList>
            <person name="Gulvik C.A."/>
        </authorList>
    </citation>
    <scope>NUCLEOTIDE SEQUENCE [LARGE SCALE GENOMIC DNA]</scope>
    <source>
        <strain evidence="8">DSM 23328</strain>
    </source>
</reference>
<dbReference type="PROSITE" id="PS51935">
    <property type="entry name" value="NLPC_P60"/>
    <property type="match status" value="1"/>
</dbReference>
<dbReference type="Pfam" id="PF08460">
    <property type="entry name" value="SH3_5"/>
    <property type="match status" value="1"/>
</dbReference>
<comment type="caution">
    <text evidence="7">The sequence shown here is derived from an EMBL/GenBank/DDBJ whole genome shotgun (WGS) entry which is preliminary data.</text>
</comment>
<dbReference type="Gene3D" id="3.90.1720.10">
    <property type="entry name" value="endopeptidase domain like (from Nostoc punctiforme)"/>
    <property type="match status" value="1"/>
</dbReference>
<dbReference type="STRING" id="903984.BCR21_13715"/>
<dbReference type="InterPro" id="IPR008044">
    <property type="entry name" value="Phage_lysin"/>
</dbReference>
<gene>
    <name evidence="7" type="ORF">BCR21_13715</name>
</gene>
<dbReference type="EMBL" id="MIJZ01000015">
    <property type="protein sequence ID" value="OEG10398.1"/>
    <property type="molecule type" value="Genomic_DNA"/>
</dbReference>
<dbReference type="GO" id="GO:0008234">
    <property type="term" value="F:cysteine-type peptidase activity"/>
    <property type="evidence" value="ECO:0007669"/>
    <property type="project" value="UniProtKB-KW"/>
</dbReference>
<evidence type="ECO:0000313" key="8">
    <source>
        <dbReference type="Proteomes" id="UP000094068"/>
    </source>
</evidence>
<feature type="domain" description="NlpC/P60" evidence="6">
    <location>
        <begin position="1"/>
        <end position="141"/>
    </location>
</feature>
<keyword evidence="3" id="KW-0378">Hydrolase</keyword>
<dbReference type="Gene3D" id="2.30.30.40">
    <property type="entry name" value="SH3 Domains"/>
    <property type="match status" value="1"/>
</dbReference>
<dbReference type="GO" id="GO:0006508">
    <property type="term" value="P:proteolysis"/>
    <property type="evidence" value="ECO:0007669"/>
    <property type="project" value="UniProtKB-KW"/>
</dbReference>
<dbReference type="Proteomes" id="UP000094068">
    <property type="component" value="Unassembled WGS sequence"/>
</dbReference>
<evidence type="ECO:0000259" key="6">
    <source>
        <dbReference type="PROSITE" id="PS51935"/>
    </source>
</evidence>
<name>A0A1E5GCH1_9ENTE</name>
<dbReference type="RefSeq" id="WP_069647081.1">
    <property type="nucleotide sequence ID" value="NZ_MIJZ01000015.1"/>
</dbReference>
<dbReference type="Pfam" id="PF05382">
    <property type="entry name" value="Amidase_5"/>
    <property type="match status" value="1"/>
</dbReference>
<dbReference type="InterPro" id="IPR000064">
    <property type="entry name" value="NLP_P60_dom"/>
</dbReference>
<evidence type="ECO:0000256" key="5">
    <source>
        <dbReference type="SAM" id="MobiDB-lite"/>
    </source>
</evidence>
<dbReference type="OrthoDB" id="2139777at2"/>
<feature type="region of interest" description="Disordered" evidence="5">
    <location>
        <begin position="146"/>
        <end position="167"/>
    </location>
</feature>
<dbReference type="SUPFAM" id="SSF54001">
    <property type="entry name" value="Cysteine proteinases"/>
    <property type="match status" value="1"/>
</dbReference>
<comment type="similarity">
    <text evidence="1">Belongs to the peptidase C40 family.</text>
</comment>
<dbReference type="InterPro" id="IPR038765">
    <property type="entry name" value="Papain-like_cys_pep_sf"/>
</dbReference>
<organism evidence="7 8">
    <name type="scientific">Enterococcus ureasiticus</name>
    <dbReference type="NCBI Taxonomy" id="903984"/>
    <lineage>
        <taxon>Bacteria</taxon>
        <taxon>Bacillati</taxon>
        <taxon>Bacillota</taxon>
        <taxon>Bacilli</taxon>
        <taxon>Lactobacillales</taxon>
        <taxon>Enterococcaceae</taxon>
        <taxon>Enterococcus</taxon>
    </lineage>
</organism>
<evidence type="ECO:0000256" key="3">
    <source>
        <dbReference type="ARBA" id="ARBA00022801"/>
    </source>
</evidence>